<dbReference type="PROSITE" id="PS50893">
    <property type="entry name" value="ABC_TRANSPORTER_2"/>
    <property type="match status" value="1"/>
</dbReference>
<evidence type="ECO:0000256" key="3">
    <source>
        <dbReference type="ARBA" id="ARBA00022840"/>
    </source>
</evidence>
<evidence type="ECO:0000256" key="1">
    <source>
        <dbReference type="ARBA" id="ARBA00022448"/>
    </source>
</evidence>
<keyword evidence="4" id="KW-0029">Amino-acid transport</keyword>
<dbReference type="GO" id="GO:0098796">
    <property type="term" value="C:membrane protein complex"/>
    <property type="evidence" value="ECO:0007669"/>
    <property type="project" value="UniProtKB-ARBA"/>
</dbReference>
<reference evidence="6 7" key="1">
    <citation type="journal article" date="2015" name="Genome Announc.">
        <title>Expanding the biotechnology potential of lactobacilli through comparative genomics of 213 strains and associated genera.</title>
        <authorList>
            <person name="Sun Z."/>
            <person name="Harris H.M."/>
            <person name="McCann A."/>
            <person name="Guo C."/>
            <person name="Argimon S."/>
            <person name="Zhang W."/>
            <person name="Yang X."/>
            <person name="Jeffery I.B."/>
            <person name="Cooney J.C."/>
            <person name="Kagawa T.F."/>
            <person name="Liu W."/>
            <person name="Song Y."/>
            <person name="Salvetti E."/>
            <person name="Wrobel A."/>
            <person name="Rasinkangas P."/>
            <person name="Parkhill J."/>
            <person name="Rea M.C."/>
            <person name="O'Sullivan O."/>
            <person name="Ritari J."/>
            <person name="Douillard F.P."/>
            <person name="Paul Ross R."/>
            <person name="Yang R."/>
            <person name="Briner A.E."/>
            <person name="Felis G.E."/>
            <person name="de Vos W.M."/>
            <person name="Barrangou R."/>
            <person name="Klaenhammer T.R."/>
            <person name="Caufield P.W."/>
            <person name="Cui Y."/>
            <person name="Zhang H."/>
            <person name="O'Toole P.W."/>
        </authorList>
    </citation>
    <scope>NUCLEOTIDE SEQUENCE [LARGE SCALE GENOMIC DNA]</scope>
    <source>
        <strain evidence="6 7">DSM 12744</strain>
    </source>
</reference>
<dbReference type="InterPro" id="IPR015854">
    <property type="entry name" value="ABC_transpr_LolD-like"/>
</dbReference>
<dbReference type="InterPro" id="IPR003439">
    <property type="entry name" value="ABC_transporter-like_ATP-bd"/>
</dbReference>
<evidence type="ECO:0000259" key="5">
    <source>
        <dbReference type="PROSITE" id="PS50893"/>
    </source>
</evidence>
<dbReference type="FunFam" id="3.40.50.300:FF:000032">
    <property type="entry name" value="Export ABC transporter ATP-binding protein"/>
    <property type="match status" value="1"/>
</dbReference>
<protein>
    <recommendedName>
        <fullName evidence="5">ABC transporter domain-containing protein</fullName>
    </recommendedName>
</protein>
<dbReference type="GO" id="GO:0005524">
    <property type="term" value="F:ATP binding"/>
    <property type="evidence" value="ECO:0007669"/>
    <property type="project" value="UniProtKB-KW"/>
</dbReference>
<dbReference type="STRING" id="1423792.FD09_GL002236"/>
<dbReference type="AlphaFoldDB" id="A0A0R1MZ43"/>
<dbReference type="GO" id="GO:0006865">
    <property type="term" value="P:amino acid transport"/>
    <property type="evidence" value="ECO:0007669"/>
    <property type="project" value="UniProtKB-KW"/>
</dbReference>
<evidence type="ECO:0000256" key="2">
    <source>
        <dbReference type="ARBA" id="ARBA00022741"/>
    </source>
</evidence>
<dbReference type="InterPro" id="IPR027417">
    <property type="entry name" value="P-loop_NTPase"/>
</dbReference>
<proteinExistence type="predicted"/>
<dbReference type="Gene3D" id="3.40.50.300">
    <property type="entry name" value="P-loop containing nucleotide triphosphate hydrolases"/>
    <property type="match status" value="1"/>
</dbReference>
<dbReference type="PROSITE" id="PS00211">
    <property type="entry name" value="ABC_TRANSPORTER_1"/>
    <property type="match status" value="1"/>
</dbReference>
<dbReference type="EMBL" id="AZEC01000004">
    <property type="protein sequence ID" value="KRL13405.1"/>
    <property type="molecule type" value="Genomic_DNA"/>
</dbReference>
<dbReference type="GO" id="GO:0022857">
    <property type="term" value="F:transmembrane transporter activity"/>
    <property type="evidence" value="ECO:0007669"/>
    <property type="project" value="UniProtKB-ARBA"/>
</dbReference>
<dbReference type="InterPro" id="IPR017871">
    <property type="entry name" value="ABC_transporter-like_CS"/>
</dbReference>
<evidence type="ECO:0000313" key="6">
    <source>
        <dbReference type="EMBL" id="KRL13405.1"/>
    </source>
</evidence>
<keyword evidence="1" id="KW-0813">Transport</keyword>
<dbReference type="Proteomes" id="UP000051330">
    <property type="component" value="Unassembled WGS sequence"/>
</dbReference>
<dbReference type="PANTHER" id="PTHR24220:SF674">
    <property type="entry name" value="BACITRACIN EXPORT ATP-BINDING PROTEIN BCEA"/>
    <property type="match status" value="1"/>
</dbReference>
<keyword evidence="3" id="KW-0067">ATP-binding</keyword>
<sequence length="302" mass="33223">MRLGDFETALLSGIKAPSQRSSSIFPEIAQLWHGGMIVARKDDDMALVVVQGLTKVFGHRLHPVRALNGLTFMVEKGEFVGIMGPSGAGKTTLLSIISTIDTPTNGTVRVADTDVTRLRGGRLAQFRREQLGFVFQDFNLLPGLTVRENILMPLTINARRVSDAQERLTEVLTVTGLASLKDRYPRELSVGQQQRVAVARALITKPALVCADEPTGSLDSKAATELLRYLTDINRAWHTTIMMATHDAFTASYCSRVIFIKDGSLFAEIRRSGERQAFFDAIIDMQATIGGGGHWHEFSHPD</sequence>
<dbReference type="GO" id="GO:0005886">
    <property type="term" value="C:plasma membrane"/>
    <property type="evidence" value="ECO:0007669"/>
    <property type="project" value="TreeGrafter"/>
</dbReference>
<name>A0A0R1MZ43_9LACO</name>
<evidence type="ECO:0000256" key="4">
    <source>
        <dbReference type="ARBA" id="ARBA00022970"/>
    </source>
</evidence>
<dbReference type="InterPro" id="IPR003593">
    <property type="entry name" value="AAA+_ATPase"/>
</dbReference>
<dbReference type="Pfam" id="PF00005">
    <property type="entry name" value="ABC_tran"/>
    <property type="match status" value="1"/>
</dbReference>
<evidence type="ECO:0000313" key="7">
    <source>
        <dbReference type="Proteomes" id="UP000051330"/>
    </source>
</evidence>
<dbReference type="InterPro" id="IPR017911">
    <property type="entry name" value="MacB-like_ATP-bd"/>
</dbReference>
<keyword evidence="2" id="KW-0547">Nucleotide-binding</keyword>
<feature type="domain" description="ABC transporter" evidence="5">
    <location>
        <begin position="48"/>
        <end position="287"/>
    </location>
</feature>
<organism evidence="6 7">
    <name type="scientific">Schleiferilactobacillus perolens DSM 12744</name>
    <dbReference type="NCBI Taxonomy" id="1423792"/>
    <lineage>
        <taxon>Bacteria</taxon>
        <taxon>Bacillati</taxon>
        <taxon>Bacillota</taxon>
        <taxon>Bacilli</taxon>
        <taxon>Lactobacillales</taxon>
        <taxon>Lactobacillaceae</taxon>
        <taxon>Schleiferilactobacillus</taxon>
    </lineage>
</organism>
<comment type="caution">
    <text evidence="6">The sequence shown here is derived from an EMBL/GenBank/DDBJ whole genome shotgun (WGS) entry which is preliminary data.</text>
</comment>
<dbReference type="SMART" id="SM00382">
    <property type="entry name" value="AAA"/>
    <property type="match status" value="1"/>
</dbReference>
<dbReference type="PATRIC" id="fig|1423792.3.peg.2276"/>
<keyword evidence="7" id="KW-1185">Reference proteome</keyword>
<gene>
    <name evidence="6" type="ORF">FD09_GL002236</name>
</gene>
<dbReference type="GO" id="GO:0016887">
    <property type="term" value="F:ATP hydrolysis activity"/>
    <property type="evidence" value="ECO:0007669"/>
    <property type="project" value="InterPro"/>
</dbReference>
<dbReference type="PANTHER" id="PTHR24220">
    <property type="entry name" value="IMPORT ATP-BINDING PROTEIN"/>
    <property type="match status" value="1"/>
</dbReference>
<dbReference type="SUPFAM" id="SSF52540">
    <property type="entry name" value="P-loop containing nucleoside triphosphate hydrolases"/>
    <property type="match status" value="1"/>
</dbReference>
<dbReference type="CDD" id="cd03255">
    <property type="entry name" value="ABC_MJ0796_LolCDE_FtsE"/>
    <property type="match status" value="1"/>
</dbReference>
<accession>A0A0R1MZ43</accession>